<accession>A0A923SDX7</accession>
<dbReference type="Proteomes" id="UP000608513">
    <property type="component" value="Unassembled WGS sequence"/>
</dbReference>
<dbReference type="Pfam" id="PF21746">
    <property type="entry name" value="DUF6869"/>
    <property type="match status" value="1"/>
</dbReference>
<proteinExistence type="predicted"/>
<dbReference type="AlphaFoldDB" id="A0A923SDX7"/>
<keyword evidence="3" id="KW-1185">Reference proteome</keyword>
<evidence type="ECO:0000313" key="3">
    <source>
        <dbReference type="Proteomes" id="UP000608513"/>
    </source>
</evidence>
<evidence type="ECO:0000259" key="1">
    <source>
        <dbReference type="Pfam" id="PF21746"/>
    </source>
</evidence>
<organism evidence="2 3">
    <name type="scientific">Ramlibacter cellulosilyticus</name>
    <dbReference type="NCBI Taxonomy" id="2764187"/>
    <lineage>
        <taxon>Bacteria</taxon>
        <taxon>Pseudomonadati</taxon>
        <taxon>Pseudomonadota</taxon>
        <taxon>Betaproteobacteria</taxon>
        <taxon>Burkholderiales</taxon>
        <taxon>Comamonadaceae</taxon>
        <taxon>Ramlibacter</taxon>
    </lineage>
</organism>
<protein>
    <recommendedName>
        <fullName evidence="1">DUF6869 domain-containing protein</fullName>
    </recommendedName>
</protein>
<reference evidence="2" key="1">
    <citation type="submission" date="2020-08" db="EMBL/GenBank/DDBJ databases">
        <title>Ramlibacter sp. USB13 16S ribosomal RNA gene genome sequencing and assembly.</title>
        <authorList>
            <person name="Kang M."/>
        </authorList>
    </citation>
    <scope>NUCLEOTIDE SEQUENCE</scope>
    <source>
        <strain evidence="2">USB13</strain>
    </source>
</reference>
<sequence length="154" mass="17665">MDILHLAAPCRNVPVTSALDGMNTYHRYKELGRPLEYLAECWARGWSPDPVEKEQYDWACMEPVDDAREEPERAWQFILVALNTPICEPHLGVLAAGALEDLLCLHGPEFIERVEAEAVANPKFAHVLGGVWQSQMSEEIWERVQRVWDPRGWQ</sequence>
<dbReference type="RefSeq" id="WP_187079130.1">
    <property type="nucleotide sequence ID" value="NZ_JACORT010000018.1"/>
</dbReference>
<feature type="domain" description="DUF6869" evidence="1">
    <location>
        <begin position="49"/>
        <end position="149"/>
    </location>
</feature>
<dbReference type="EMBL" id="JACORT010000018">
    <property type="protein sequence ID" value="MBC5786384.1"/>
    <property type="molecule type" value="Genomic_DNA"/>
</dbReference>
<dbReference type="InterPro" id="IPR049221">
    <property type="entry name" value="DUF6869"/>
</dbReference>
<gene>
    <name evidence="2" type="ORF">H8N03_25830</name>
</gene>
<evidence type="ECO:0000313" key="2">
    <source>
        <dbReference type="EMBL" id="MBC5786384.1"/>
    </source>
</evidence>
<comment type="caution">
    <text evidence="2">The sequence shown here is derived from an EMBL/GenBank/DDBJ whole genome shotgun (WGS) entry which is preliminary data.</text>
</comment>
<name>A0A923SDX7_9BURK</name>